<evidence type="ECO:0000256" key="11">
    <source>
        <dbReference type="SAM" id="Phobius"/>
    </source>
</evidence>
<dbReference type="InterPro" id="IPR036890">
    <property type="entry name" value="HATPase_C_sf"/>
</dbReference>
<comment type="caution">
    <text evidence="14">The sequence shown here is derived from an EMBL/GenBank/DDBJ whole genome shotgun (WGS) entry which is preliminary data.</text>
</comment>
<dbReference type="GO" id="GO:0000155">
    <property type="term" value="F:phosphorelay sensor kinase activity"/>
    <property type="evidence" value="ECO:0007669"/>
    <property type="project" value="InterPro"/>
</dbReference>
<keyword evidence="9" id="KW-0902">Two-component regulatory system</keyword>
<dbReference type="Proteomes" id="UP000283817">
    <property type="component" value="Unassembled WGS sequence"/>
</dbReference>
<dbReference type="PROSITE" id="PS50885">
    <property type="entry name" value="HAMP"/>
    <property type="match status" value="1"/>
</dbReference>
<evidence type="ECO:0000259" key="13">
    <source>
        <dbReference type="PROSITE" id="PS50885"/>
    </source>
</evidence>
<evidence type="ECO:0000256" key="2">
    <source>
        <dbReference type="ARBA" id="ARBA00004141"/>
    </source>
</evidence>
<dbReference type="EC" id="2.7.13.3" evidence="3"/>
<dbReference type="AlphaFoldDB" id="A0A444HPY5"/>
<feature type="domain" description="HAMP" evidence="13">
    <location>
        <begin position="190"/>
        <end position="243"/>
    </location>
</feature>
<evidence type="ECO:0000256" key="10">
    <source>
        <dbReference type="ARBA" id="ARBA00023136"/>
    </source>
</evidence>
<dbReference type="InterPro" id="IPR005467">
    <property type="entry name" value="His_kinase_dom"/>
</dbReference>
<dbReference type="InterPro" id="IPR004358">
    <property type="entry name" value="Sig_transdc_His_kin-like_C"/>
</dbReference>
<comment type="catalytic activity">
    <reaction evidence="1">
        <text>ATP + protein L-histidine = ADP + protein N-phospho-L-histidine.</text>
        <dbReference type="EC" id="2.7.13.3"/>
    </reaction>
</comment>
<dbReference type="SUPFAM" id="SSF55874">
    <property type="entry name" value="ATPase domain of HSP90 chaperone/DNA topoisomerase II/histidine kinase"/>
    <property type="match status" value="1"/>
</dbReference>
<evidence type="ECO:0000313" key="15">
    <source>
        <dbReference type="Proteomes" id="UP000283817"/>
    </source>
</evidence>
<dbReference type="Gene3D" id="1.10.287.130">
    <property type="match status" value="1"/>
</dbReference>
<evidence type="ECO:0000256" key="5">
    <source>
        <dbReference type="ARBA" id="ARBA00022679"/>
    </source>
</evidence>
<gene>
    <name evidence="14" type="ORF">EHI47_27815</name>
</gene>
<dbReference type="GO" id="GO:0005886">
    <property type="term" value="C:plasma membrane"/>
    <property type="evidence" value="ECO:0007669"/>
    <property type="project" value="TreeGrafter"/>
</dbReference>
<keyword evidence="5" id="KW-0808">Transferase</keyword>
<evidence type="ECO:0000256" key="9">
    <source>
        <dbReference type="ARBA" id="ARBA00023012"/>
    </source>
</evidence>
<feature type="transmembrane region" description="Helical" evidence="11">
    <location>
        <begin position="20"/>
        <end position="40"/>
    </location>
</feature>
<dbReference type="SMART" id="SM00304">
    <property type="entry name" value="HAMP"/>
    <property type="match status" value="1"/>
</dbReference>
<dbReference type="InterPro" id="IPR003594">
    <property type="entry name" value="HATPase_dom"/>
</dbReference>
<dbReference type="SMART" id="SM00388">
    <property type="entry name" value="HisKA"/>
    <property type="match status" value="1"/>
</dbReference>
<dbReference type="CDD" id="cd00082">
    <property type="entry name" value="HisKA"/>
    <property type="match status" value="1"/>
</dbReference>
<keyword evidence="4" id="KW-0597">Phosphoprotein</keyword>
<dbReference type="RefSeq" id="WP_128400487.1">
    <property type="nucleotide sequence ID" value="NZ_CP090090.1"/>
</dbReference>
<dbReference type="PANTHER" id="PTHR45436:SF15">
    <property type="entry name" value="SENSOR HISTIDINE KINASE CUSS"/>
    <property type="match status" value="1"/>
</dbReference>
<evidence type="ECO:0000259" key="12">
    <source>
        <dbReference type="PROSITE" id="PS50109"/>
    </source>
</evidence>
<dbReference type="Pfam" id="PF02518">
    <property type="entry name" value="HATPase_c"/>
    <property type="match status" value="1"/>
</dbReference>
<sequence length="451" mass="48795">MMAKTQYANPSLWWRLSWQLSIVFVAVVAAVIFGLCVYGATILSPNVALEDHITAVLARSVALDAQGQLEIRDTPELASLKEQYNGLWYVAATTNGSSVSYGAIPAAYGEIAHLTHLFQGADIRGSVDTNEIASVENVETAIGELRVLFGGVADKGWPVLVLMGAVYPIYVSLLTVALPAVFLAVPRIVRRALASVSEVARKASEIEPRRYDARLPLDGIPKEVAPLVIAFNEALDRLENEFRKRQHFLIDAAHELRTPIAIMQTRIDGTPEGQDRRRLLDDVARLAETAEQLLDFERNNQAIDLHETIDLVEVARTVVADLAPLAIADGYQISFLSEAESLERRGSPSALPRAVSNLVRNAIDHGCNRGMITVSVSRSPSGGGWISVADEGPGIPAEHRELVFEPFYRVTPKSRGAGLGLSLVKQVAANHGGEVSIESSAAGTRVTIELA</sequence>
<dbReference type="EMBL" id="SBHX01000066">
    <property type="protein sequence ID" value="RWX24721.1"/>
    <property type="molecule type" value="Genomic_DNA"/>
</dbReference>
<evidence type="ECO:0000256" key="7">
    <source>
        <dbReference type="ARBA" id="ARBA00022777"/>
    </source>
</evidence>
<name>A0A444HPY5_RHILE</name>
<keyword evidence="10 11" id="KW-0472">Membrane</keyword>
<dbReference type="InterPro" id="IPR003661">
    <property type="entry name" value="HisK_dim/P_dom"/>
</dbReference>
<dbReference type="InterPro" id="IPR036097">
    <property type="entry name" value="HisK_dim/P_sf"/>
</dbReference>
<dbReference type="InterPro" id="IPR003660">
    <property type="entry name" value="HAMP_dom"/>
</dbReference>
<evidence type="ECO:0000256" key="8">
    <source>
        <dbReference type="ARBA" id="ARBA00022989"/>
    </source>
</evidence>
<evidence type="ECO:0000256" key="1">
    <source>
        <dbReference type="ARBA" id="ARBA00000085"/>
    </source>
</evidence>
<dbReference type="PRINTS" id="PR00344">
    <property type="entry name" value="BCTRLSENSOR"/>
</dbReference>
<dbReference type="CDD" id="cd00075">
    <property type="entry name" value="HATPase"/>
    <property type="match status" value="1"/>
</dbReference>
<keyword evidence="8 11" id="KW-1133">Transmembrane helix</keyword>
<keyword evidence="6 11" id="KW-0812">Transmembrane</keyword>
<evidence type="ECO:0000256" key="4">
    <source>
        <dbReference type="ARBA" id="ARBA00022553"/>
    </source>
</evidence>
<keyword evidence="7 14" id="KW-0418">Kinase</keyword>
<organism evidence="14 15">
    <name type="scientific">Rhizobium leguminosarum</name>
    <dbReference type="NCBI Taxonomy" id="384"/>
    <lineage>
        <taxon>Bacteria</taxon>
        <taxon>Pseudomonadati</taxon>
        <taxon>Pseudomonadota</taxon>
        <taxon>Alphaproteobacteria</taxon>
        <taxon>Hyphomicrobiales</taxon>
        <taxon>Rhizobiaceae</taxon>
        <taxon>Rhizobium/Agrobacterium group</taxon>
        <taxon>Rhizobium</taxon>
    </lineage>
</organism>
<evidence type="ECO:0000256" key="6">
    <source>
        <dbReference type="ARBA" id="ARBA00022692"/>
    </source>
</evidence>
<dbReference type="InterPro" id="IPR050428">
    <property type="entry name" value="TCS_sensor_his_kinase"/>
</dbReference>
<evidence type="ECO:0000313" key="14">
    <source>
        <dbReference type="EMBL" id="RWX24721.1"/>
    </source>
</evidence>
<protein>
    <recommendedName>
        <fullName evidence="3">histidine kinase</fullName>
        <ecNumber evidence="3">2.7.13.3</ecNumber>
    </recommendedName>
</protein>
<feature type="transmembrane region" description="Helical" evidence="11">
    <location>
        <begin position="165"/>
        <end position="185"/>
    </location>
</feature>
<dbReference type="Gene3D" id="3.30.565.10">
    <property type="entry name" value="Histidine kinase-like ATPase, C-terminal domain"/>
    <property type="match status" value="1"/>
</dbReference>
<feature type="domain" description="Histidine kinase" evidence="12">
    <location>
        <begin position="251"/>
        <end position="451"/>
    </location>
</feature>
<accession>A0A444HPY5</accession>
<dbReference type="SUPFAM" id="SSF47384">
    <property type="entry name" value="Homodimeric domain of signal transducing histidine kinase"/>
    <property type="match status" value="1"/>
</dbReference>
<dbReference type="SMART" id="SM00387">
    <property type="entry name" value="HATPase_c"/>
    <property type="match status" value="1"/>
</dbReference>
<proteinExistence type="predicted"/>
<evidence type="ECO:0000256" key="3">
    <source>
        <dbReference type="ARBA" id="ARBA00012438"/>
    </source>
</evidence>
<comment type="subcellular location">
    <subcellularLocation>
        <location evidence="2">Membrane</location>
        <topology evidence="2">Multi-pass membrane protein</topology>
    </subcellularLocation>
</comment>
<reference evidence="14 15" key="1">
    <citation type="submission" date="2019-01" db="EMBL/GenBank/DDBJ databases">
        <title>RHIZO-ID as a novel technology for direct rhizobia identification.</title>
        <authorList>
            <person name="De Meyer S.E."/>
        </authorList>
    </citation>
    <scope>NUCLEOTIDE SEQUENCE [LARGE SCALE GENOMIC DNA]</scope>
    <source>
        <strain evidence="14 15">WSM448</strain>
    </source>
</reference>
<dbReference type="PANTHER" id="PTHR45436">
    <property type="entry name" value="SENSOR HISTIDINE KINASE YKOH"/>
    <property type="match status" value="1"/>
</dbReference>
<dbReference type="PROSITE" id="PS50109">
    <property type="entry name" value="HIS_KIN"/>
    <property type="match status" value="1"/>
</dbReference>